<name>A0A9W5S284_9BACL</name>
<dbReference type="EC" id="2.7.4.27" evidence="5"/>
<comment type="function">
    <text evidence="5">Bifunctional serine/threonine kinase and phosphorylase involved in the regulation of the pyruvate, phosphate dikinase (PPDK) by catalyzing its phosphorylation/dephosphorylation.</text>
</comment>
<dbReference type="GO" id="GO:0005524">
    <property type="term" value="F:ATP binding"/>
    <property type="evidence" value="ECO:0007669"/>
    <property type="project" value="InterPro"/>
</dbReference>
<comment type="catalytic activity">
    <reaction evidence="5">
        <text>N(tele)-phospho-L-histidyl/O-phospho-L-threonyl-[pyruvate, phosphate dikinase] + phosphate + H(+) = N(tele)-phospho-L-histidyl/L-threonyl-[pyruvate, phosphate dikinase] + diphosphate</text>
        <dbReference type="Rhea" id="RHEA:43696"/>
        <dbReference type="Rhea" id="RHEA-COMP:10650"/>
        <dbReference type="Rhea" id="RHEA-COMP:10651"/>
        <dbReference type="ChEBI" id="CHEBI:15378"/>
        <dbReference type="ChEBI" id="CHEBI:30013"/>
        <dbReference type="ChEBI" id="CHEBI:33019"/>
        <dbReference type="ChEBI" id="CHEBI:43474"/>
        <dbReference type="ChEBI" id="CHEBI:61977"/>
        <dbReference type="ChEBI" id="CHEBI:83586"/>
        <dbReference type="EC" id="2.7.4.27"/>
    </reaction>
</comment>
<dbReference type="RefSeq" id="WP_036580168.1">
    <property type="nucleotide sequence ID" value="NZ_KK082130.1"/>
</dbReference>
<dbReference type="Pfam" id="PF03618">
    <property type="entry name" value="Kinase-PPPase"/>
    <property type="match status" value="1"/>
</dbReference>
<feature type="binding site" evidence="5">
    <location>
        <begin position="150"/>
        <end position="157"/>
    </location>
    <ligand>
        <name>ADP</name>
        <dbReference type="ChEBI" id="CHEBI:456216"/>
    </ligand>
</feature>
<evidence type="ECO:0000256" key="2">
    <source>
        <dbReference type="ARBA" id="ARBA00022679"/>
    </source>
</evidence>
<dbReference type="GO" id="GO:0016776">
    <property type="term" value="F:phosphotransferase activity, phosphate group as acceptor"/>
    <property type="evidence" value="ECO:0007669"/>
    <property type="project" value="UniProtKB-UniRule"/>
</dbReference>
<keyword evidence="4 5" id="KW-0418">Kinase</keyword>
<dbReference type="NCBIfam" id="NF003742">
    <property type="entry name" value="PRK05339.1"/>
    <property type="match status" value="1"/>
</dbReference>
<evidence type="ECO:0000313" key="6">
    <source>
        <dbReference type="EMBL" id="EXX89960.1"/>
    </source>
</evidence>
<dbReference type="GO" id="GO:0043531">
    <property type="term" value="F:ADP binding"/>
    <property type="evidence" value="ECO:0007669"/>
    <property type="project" value="UniProtKB-UniRule"/>
</dbReference>
<evidence type="ECO:0000256" key="4">
    <source>
        <dbReference type="ARBA" id="ARBA00022777"/>
    </source>
</evidence>
<gene>
    <name evidence="6" type="ORF">BG53_14435</name>
</gene>
<proteinExistence type="inferred from homology"/>
<evidence type="ECO:0000256" key="3">
    <source>
        <dbReference type="ARBA" id="ARBA00022741"/>
    </source>
</evidence>
<accession>A0A9W5S284</accession>
<dbReference type="EMBL" id="JFHU01000078">
    <property type="protein sequence ID" value="EXX89960.1"/>
    <property type="molecule type" value="Genomic_DNA"/>
</dbReference>
<protein>
    <recommendedName>
        <fullName evidence="5">Putative pyruvate, phosphate dikinase regulatory protein</fullName>
        <shortName evidence="5">PPDK regulatory protein</shortName>
        <ecNumber evidence="5">2.7.11.32</ecNumber>
        <ecNumber evidence="5">2.7.4.27</ecNumber>
    </recommendedName>
</protein>
<dbReference type="Proteomes" id="UP000053750">
    <property type="component" value="Unassembled WGS sequence"/>
</dbReference>
<dbReference type="EC" id="2.7.11.32" evidence="5"/>
<evidence type="ECO:0000256" key="5">
    <source>
        <dbReference type="HAMAP-Rule" id="MF_00921"/>
    </source>
</evidence>
<dbReference type="HAMAP" id="MF_00921">
    <property type="entry name" value="PDRP"/>
    <property type="match status" value="1"/>
</dbReference>
<keyword evidence="3 5" id="KW-0547">Nucleotide-binding</keyword>
<comment type="similarity">
    <text evidence="5">Belongs to the pyruvate, phosphate/water dikinase regulatory protein family. PDRP subfamily.</text>
</comment>
<dbReference type="AlphaFoldDB" id="A0A9W5S284"/>
<evidence type="ECO:0000256" key="1">
    <source>
        <dbReference type="ARBA" id="ARBA00022527"/>
    </source>
</evidence>
<keyword evidence="1 5" id="KW-0723">Serine/threonine-protein kinase</keyword>
<dbReference type="GO" id="GO:0004674">
    <property type="term" value="F:protein serine/threonine kinase activity"/>
    <property type="evidence" value="ECO:0007669"/>
    <property type="project" value="UniProtKB-UniRule"/>
</dbReference>
<sequence>MTDQQTIYICSDGVGETAEAVAQATMRQFGGERIRLKRFAPVKDEDEIAQVVEEAARTDGFIAFTLVQPELREMMREEAARQGVRAVDVLGPMMQAYIDTFNGSPKREPGLLHTLDDDYYKRIEAVEFAVKFDDGKDARGLLQAQVVLIGVSRTSKTPLSIYLAHRGIRVANLPLIPEVRPPQELAAAPGKLIVGLTMEVEHMALIRSERLREMGLPETASYASEKRIREELSFADDVMDTLGCKRIDVTRRSIEETAAIILRWLNEMPEKR</sequence>
<comment type="caution">
    <text evidence="6">The sequence shown here is derived from an EMBL/GenBank/DDBJ whole genome shotgun (WGS) entry which is preliminary data.</text>
</comment>
<dbReference type="InterPro" id="IPR026565">
    <property type="entry name" value="PPDK_reg"/>
</dbReference>
<reference evidence="6 7" key="1">
    <citation type="submission" date="2014-02" db="EMBL/GenBank/DDBJ databases">
        <title>Genome sequence of Paenibacillus darwinianus reveals adaptive mechanisms for survival in Antarctic soils.</title>
        <authorList>
            <person name="Dsouza M."/>
            <person name="Taylor M.W."/>
            <person name="Turner S.J."/>
            <person name="Aislabie J."/>
        </authorList>
    </citation>
    <scope>NUCLEOTIDE SEQUENCE [LARGE SCALE GENOMIC DNA]</scope>
    <source>
        <strain evidence="6 7">CE1</strain>
    </source>
</reference>
<keyword evidence="2 5" id="KW-0808">Transferase</keyword>
<dbReference type="OrthoDB" id="9782201at2"/>
<organism evidence="6 7">
    <name type="scientific">Paenibacillus darwinianus</name>
    <dbReference type="NCBI Taxonomy" id="1380763"/>
    <lineage>
        <taxon>Bacteria</taxon>
        <taxon>Bacillati</taxon>
        <taxon>Bacillota</taxon>
        <taxon>Bacilli</taxon>
        <taxon>Bacillales</taxon>
        <taxon>Paenibacillaceae</taxon>
        <taxon>Paenibacillus</taxon>
    </lineage>
</organism>
<comment type="catalytic activity">
    <reaction evidence="5">
        <text>N(tele)-phospho-L-histidyl/L-threonyl-[pyruvate, phosphate dikinase] + ADP = N(tele)-phospho-L-histidyl/O-phospho-L-threonyl-[pyruvate, phosphate dikinase] + AMP + H(+)</text>
        <dbReference type="Rhea" id="RHEA:43692"/>
        <dbReference type="Rhea" id="RHEA-COMP:10650"/>
        <dbReference type="Rhea" id="RHEA-COMP:10651"/>
        <dbReference type="ChEBI" id="CHEBI:15378"/>
        <dbReference type="ChEBI" id="CHEBI:30013"/>
        <dbReference type="ChEBI" id="CHEBI:61977"/>
        <dbReference type="ChEBI" id="CHEBI:83586"/>
        <dbReference type="ChEBI" id="CHEBI:456215"/>
        <dbReference type="ChEBI" id="CHEBI:456216"/>
        <dbReference type="EC" id="2.7.11.32"/>
    </reaction>
</comment>
<dbReference type="PANTHER" id="PTHR31756:SF3">
    <property type="entry name" value="PYRUVATE, PHOSPHATE DIKINASE REGULATORY PROTEIN 1, CHLOROPLASTIC"/>
    <property type="match status" value="1"/>
</dbReference>
<keyword evidence="7" id="KW-1185">Reference proteome</keyword>
<dbReference type="InterPro" id="IPR005177">
    <property type="entry name" value="Kinase-pyrophosphorylase"/>
</dbReference>
<evidence type="ECO:0000313" key="7">
    <source>
        <dbReference type="Proteomes" id="UP000053750"/>
    </source>
</evidence>
<dbReference type="PANTHER" id="PTHR31756">
    <property type="entry name" value="PYRUVATE, PHOSPHATE DIKINASE REGULATORY PROTEIN 1, CHLOROPLASTIC"/>
    <property type="match status" value="1"/>
</dbReference>